<comment type="similarity">
    <text evidence="1">Belongs to the saccharopine dehydrogenase family.</text>
</comment>
<feature type="region of interest" description="Disordered" evidence="2">
    <location>
        <begin position="1"/>
        <end position="28"/>
    </location>
</feature>
<evidence type="ECO:0000256" key="1">
    <source>
        <dbReference type="ARBA" id="ARBA00038048"/>
    </source>
</evidence>
<organism evidence="5">
    <name type="scientific">Hemiselmis tepida</name>
    <dbReference type="NCBI Taxonomy" id="464990"/>
    <lineage>
        <taxon>Eukaryota</taxon>
        <taxon>Cryptophyceae</taxon>
        <taxon>Cryptomonadales</taxon>
        <taxon>Hemiselmidaceae</taxon>
        <taxon>Hemiselmis</taxon>
    </lineage>
</organism>
<dbReference type="SUPFAM" id="SSF51735">
    <property type="entry name" value="NAD(P)-binding Rossmann-fold domains"/>
    <property type="match status" value="1"/>
</dbReference>
<evidence type="ECO:0000256" key="3">
    <source>
        <dbReference type="SAM" id="Phobius"/>
    </source>
</evidence>
<keyword evidence="3" id="KW-1133">Transmembrane helix</keyword>
<keyword evidence="3" id="KW-0812">Transmembrane</keyword>
<name>A0A7S0YEV3_9CRYP</name>
<sequence length="452" mass="48654">MKAMKAVIRTFSPSPKKNRGSTGSDSDLMSAAGSPRYDLLIFGASGFTGRLCAEYVASRYADKIAKFTWAVAGRSASKLQEVTEELACKNLPEIVIADSQDYASVHAMCKSTFVVLNCAGPFERFGTPVVEACAATGTNYCDITGELHWVKEMESRYGATAAQTGALIIPMCGFDSVPSDIGTFMVVLHMAEAMSLECASVKAFHHDMRGMVSGGTLSTMMGMFNRPVGELLRLAGVVSDLYALNPKGGWRGGDSELWSESHVPWFDIDMMMATAPFAMSLPNTRVVRRSAGILGYGQRFRYSEVYAAEWNPFDVALGLALWLLPFLVIAAALFPPLRWFLNTFVLPAPGQGPSKQMRESGRFKMTLVGRTEAPPPGKEGGPAMVVGTVEGTQDPGYGETAKMAVECAMAIVVQKHLLPGRDGGFHTPATGIGRALIERLKAAGMTLRVEEA</sequence>
<dbReference type="EMBL" id="HBFN01000447">
    <property type="protein sequence ID" value="CAD8776081.1"/>
    <property type="molecule type" value="Transcribed_RNA"/>
</dbReference>
<dbReference type="InterPro" id="IPR051276">
    <property type="entry name" value="Saccharopine_DH-like_oxidrdct"/>
</dbReference>
<dbReference type="InterPro" id="IPR005097">
    <property type="entry name" value="Sacchrp_dh_NADP-bd"/>
</dbReference>
<dbReference type="GO" id="GO:0005886">
    <property type="term" value="C:plasma membrane"/>
    <property type="evidence" value="ECO:0007669"/>
    <property type="project" value="TreeGrafter"/>
</dbReference>
<evidence type="ECO:0000313" key="5">
    <source>
        <dbReference type="EMBL" id="CAD8776081.1"/>
    </source>
</evidence>
<dbReference type="PANTHER" id="PTHR12286">
    <property type="entry name" value="SACCHAROPINE DEHYDROGENASE-LIKE OXIDOREDUCTASE"/>
    <property type="match status" value="1"/>
</dbReference>
<dbReference type="InterPro" id="IPR036291">
    <property type="entry name" value="NAD(P)-bd_dom_sf"/>
</dbReference>
<feature type="domain" description="Saccharopine dehydrogenase NADP binding" evidence="4">
    <location>
        <begin position="40"/>
        <end position="168"/>
    </location>
</feature>
<dbReference type="Gene3D" id="3.40.50.720">
    <property type="entry name" value="NAD(P)-binding Rossmann-like Domain"/>
    <property type="match status" value="1"/>
</dbReference>
<dbReference type="GO" id="GO:0009247">
    <property type="term" value="P:glycolipid biosynthetic process"/>
    <property type="evidence" value="ECO:0007669"/>
    <property type="project" value="TreeGrafter"/>
</dbReference>
<gene>
    <name evidence="5" type="ORF">HTEP1355_LOCUS289</name>
</gene>
<dbReference type="Pfam" id="PF03435">
    <property type="entry name" value="Sacchrp_dh_NADP"/>
    <property type="match status" value="1"/>
</dbReference>
<feature type="compositionally biased region" description="Polar residues" evidence="2">
    <location>
        <begin position="11"/>
        <end position="27"/>
    </location>
</feature>
<dbReference type="PANTHER" id="PTHR12286:SF5">
    <property type="entry name" value="SACCHAROPINE DEHYDROGENASE-LIKE OXIDOREDUCTASE"/>
    <property type="match status" value="1"/>
</dbReference>
<dbReference type="AlphaFoldDB" id="A0A7S0YEV3"/>
<evidence type="ECO:0000256" key="2">
    <source>
        <dbReference type="SAM" id="MobiDB-lite"/>
    </source>
</evidence>
<proteinExistence type="inferred from homology"/>
<protein>
    <recommendedName>
        <fullName evidence="4">Saccharopine dehydrogenase NADP binding domain-containing protein</fullName>
    </recommendedName>
</protein>
<keyword evidence="3" id="KW-0472">Membrane</keyword>
<feature type="transmembrane region" description="Helical" evidence="3">
    <location>
        <begin position="315"/>
        <end position="334"/>
    </location>
</feature>
<evidence type="ECO:0000259" key="4">
    <source>
        <dbReference type="Pfam" id="PF03435"/>
    </source>
</evidence>
<reference evidence="5" key="1">
    <citation type="submission" date="2021-01" db="EMBL/GenBank/DDBJ databases">
        <authorList>
            <person name="Corre E."/>
            <person name="Pelletier E."/>
            <person name="Niang G."/>
            <person name="Scheremetjew M."/>
            <person name="Finn R."/>
            <person name="Kale V."/>
            <person name="Holt S."/>
            <person name="Cochrane G."/>
            <person name="Meng A."/>
            <person name="Brown T."/>
            <person name="Cohen L."/>
        </authorList>
    </citation>
    <scope>NUCLEOTIDE SEQUENCE</scope>
    <source>
        <strain evidence="5">CCMP443</strain>
    </source>
</reference>
<accession>A0A7S0YEV3</accession>